<proteinExistence type="predicted"/>
<evidence type="ECO:0008006" key="3">
    <source>
        <dbReference type="Google" id="ProtNLM"/>
    </source>
</evidence>
<evidence type="ECO:0000313" key="1">
    <source>
        <dbReference type="EMBL" id="MBB5891188.1"/>
    </source>
</evidence>
<dbReference type="Proteomes" id="UP000585638">
    <property type="component" value="Unassembled WGS sequence"/>
</dbReference>
<organism evidence="1 2">
    <name type="scientific">Kutzneria kofuensis</name>
    <dbReference type="NCBI Taxonomy" id="103725"/>
    <lineage>
        <taxon>Bacteria</taxon>
        <taxon>Bacillati</taxon>
        <taxon>Actinomycetota</taxon>
        <taxon>Actinomycetes</taxon>
        <taxon>Pseudonocardiales</taxon>
        <taxon>Pseudonocardiaceae</taxon>
        <taxon>Kutzneria</taxon>
    </lineage>
</organism>
<name>A0A7W9NGL2_9PSEU</name>
<dbReference type="InterPro" id="IPR018561">
    <property type="entry name" value="AosR"/>
</dbReference>
<dbReference type="RefSeq" id="WP_184861124.1">
    <property type="nucleotide sequence ID" value="NZ_BAAAWY010000045.1"/>
</dbReference>
<protein>
    <recommendedName>
        <fullName evidence="3">DUF2017 domain-containing protein</fullName>
    </recommendedName>
</protein>
<evidence type="ECO:0000313" key="2">
    <source>
        <dbReference type="Proteomes" id="UP000585638"/>
    </source>
</evidence>
<dbReference type="EMBL" id="JACHIR010000001">
    <property type="protein sequence ID" value="MBB5891188.1"/>
    <property type="molecule type" value="Genomic_DNA"/>
</dbReference>
<gene>
    <name evidence="1" type="ORF">BJ998_002384</name>
</gene>
<dbReference type="AlphaFoldDB" id="A0A7W9NGL2"/>
<sequence length="172" mass="19817">MTVHYEFDVVVGENQVLIKLSENAIPVLRDSIGRLVAYLDHAQPKRKLRERLRFDREQRALLWRLFPPVSDYGPMNQEFEERWGGVLHAELFGAAQRVLASIGDDGTARYQLSAIDDWIRVLGQTRLLWVQRSETGDMMSEDDRVRSAGLFTWMQTQLVYALRPELAAQLTG</sequence>
<accession>A0A7W9NGL2</accession>
<dbReference type="Pfam" id="PF09438">
    <property type="entry name" value="DUF2017"/>
    <property type="match status" value="1"/>
</dbReference>
<comment type="caution">
    <text evidence="1">The sequence shown here is derived from an EMBL/GenBank/DDBJ whole genome shotgun (WGS) entry which is preliminary data.</text>
</comment>
<keyword evidence="2" id="KW-1185">Reference proteome</keyword>
<reference evidence="1 2" key="1">
    <citation type="submission" date="2020-08" db="EMBL/GenBank/DDBJ databases">
        <title>Sequencing the genomes of 1000 actinobacteria strains.</title>
        <authorList>
            <person name="Klenk H.-P."/>
        </authorList>
    </citation>
    <scope>NUCLEOTIDE SEQUENCE [LARGE SCALE GENOMIC DNA]</scope>
    <source>
        <strain evidence="1 2">DSM 43851</strain>
    </source>
</reference>